<evidence type="ECO:0000256" key="1">
    <source>
        <dbReference type="SAM" id="MobiDB-lite"/>
    </source>
</evidence>
<dbReference type="Proteomes" id="UP000815325">
    <property type="component" value="Unassembled WGS sequence"/>
</dbReference>
<gene>
    <name evidence="2" type="ORF">DUNSADRAFT_13485</name>
</gene>
<accession>A0ABQ7G993</accession>
<keyword evidence="3" id="KW-1185">Reference proteome</keyword>
<proteinExistence type="predicted"/>
<feature type="compositionally biased region" description="Low complexity" evidence="1">
    <location>
        <begin position="276"/>
        <end position="291"/>
    </location>
</feature>
<name>A0ABQ7G993_DUNSA</name>
<evidence type="ECO:0000313" key="2">
    <source>
        <dbReference type="EMBL" id="KAF5831183.1"/>
    </source>
</evidence>
<reference evidence="2" key="1">
    <citation type="submission" date="2017-08" db="EMBL/GenBank/DDBJ databases">
        <authorList>
            <person name="Polle J.E."/>
            <person name="Barry K."/>
            <person name="Cushman J."/>
            <person name="Schmutz J."/>
            <person name="Tran D."/>
            <person name="Hathwaick L.T."/>
            <person name="Yim W.C."/>
            <person name="Jenkins J."/>
            <person name="Mckie-Krisberg Z.M."/>
            <person name="Prochnik S."/>
            <person name="Lindquist E."/>
            <person name="Dockter R.B."/>
            <person name="Adam C."/>
            <person name="Molina H."/>
            <person name="Bunkerborg J."/>
            <person name="Jin E."/>
            <person name="Buchheim M."/>
            <person name="Magnuson J."/>
        </authorList>
    </citation>
    <scope>NUCLEOTIDE SEQUENCE</scope>
    <source>
        <strain evidence="2">CCAP 19/18</strain>
    </source>
</reference>
<protein>
    <submittedName>
        <fullName evidence="2">Uncharacterized protein</fullName>
    </submittedName>
</protein>
<evidence type="ECO:0000313" key="3">
    <source>
        <dbReference type="Proteomes" id="UP000815325"/>
    </source>
</evidence>
<sequence length="452" mass="49809">MSVIQHGINSKICDGCDVSLTMNNMHVSLNCNPSPFQLGSQQLVKGTAQRPSFSKAKSPEGWKCQPLLQPKSNFTTRTSLALSPLPWASSSASSRRLHTAALPGSMNVEEVAEAAEAADLAQHPNFGLGLYGIPGLTRPEGFFQLCEEAEAACAQLLQRIVALDVLGARSRGGTQDAKEDLEAKLDELVAAYEFVVAGCKLPASHCREHHEGPEWRLAARLAEDEQLQPLSQGLYHVLHRHSLWGHLLQRRLNNFNSSSSSSSSSNSTATQPQERQQGTDVLEQQQQQQQQLEPLEQGLGGEAIVQQQQRDQHPRTELQQVWQLQQVGWVAMMLAENAPAECAECTAFFSHVLGFPNALTNCALKELCILTNFGSWQSLANKSRPSLAGYSLQAYKVTRLQGLQSKRRTASLFASILEDNHWHMPVVNPISRQMPDNTPWQRTLLGVTWPAA</sequence>
<feature type="compositionally biased region" description="Low complexity" evidence="1">
    <location>
        <begin position="255"/>
        <end position="267"/>
    </location>
</feature>
<dbReference type="EMBL" id="MU069969">
    <property type="protein sequence ID" value="KAF5831183.1"/>
    <property type="molecule type" value="Genomic_DNA"/>
</dbReference>
<feature type="region of interest" description="Disordered" evidence="1">
    <location>
        <begin position="255"/>
        <end position="291"/>
    </location>
</feature>
<comment type="caution">
    <text evidence="2">The sequence shown here is derived from an EMBL/GenBank/DDBJ whole genome shotgun (WGS) entry which is preliminary data.</text>
</comment>
<organism evidence="2 3">
    <name type="scientific">Dunaliella salina</name>
    <name type="common">Green alga</name>
    <name type="synonym">Protococcus salinus</name>
    <dbReference type="NCBI Taxonomy" id="3046"/>
    <lineage>
        <taxon>Eukaryota</taxon>
        <taxon>Viridiplantae</taxon>
        <taxon>Chlorophyta</taxon>
        <taxon>core chlorophytes</taxon>
        <taxon>Chlorophyceae</taxon>
        <taxon>CS clade</taxon>
        <taxon>Chlamydomonadales</taxon>
        <taxon>Dunaliellaceae</taxon>
        <taxon>Dunaliella</taxon>
    </lineage>
</organism>